<gene>
    <name evidence="10" type="ORF">HaLaN_17557</name>
</gene>
<dbReference type="GO" id="GO:0006397">
    <property type="term" value="P:mRNA processing"/>
    <property type="evidence" value="ECO:0007669"/>
    <property type="project" value="UniProtKB-KW"/>
</dbReference>
<dbReference type="EC" id="3.1.3.16" evidence="9"/>
<dbReference type="GO" id="GO:0005634">
    <property type="term" value="C:nucleus"/>
    <property type="evidence" value="ECO:0007669"/>
    <property type="project" value="UniProtKB-SubCell"/>
</dbReference>
<keyword evidence="5 9" id="KW-0904">Protein phosphatase</keyword>
<sequence>MDGSPLPCSPAHNSHYTISWATNTATRGGEDATFVHERLQKCTALSSHSLRKDAQVCAANCNRSMAAHELVAQHGFRVSSFGVGSQVKLPGPSAQQHNIYSFGTPYATIHADLTRKDPELYLRNGLLPMMARNARIKKAPQRWQDNRAPFDVVVTFEERIMEVVLEDMEGRQAASRSLIPVSYSQLSQHGQAAVESVGAGAGFRPCLVVNLDVKDSTDEAALAAPQALKLCSMIAAFAKGKDGCWEAGVEAVLDTFHKETGRRPIYGVCWF</sequence>
<dbReference type="InterPro" id="IPR006811">
    <property type="entry name" value="RNA_pol_II_suA"/>
</dbReference>
<organism evidence="10 11">
    <name type="scientific">Haematococcus lacustris</name>
    <name type="common">Green alga</name>
    <name type="synonym">Haematococcus pluvialis</name>
    <dbReference type="NCBI Taxonomy" id="44745"/>
    <lineage>
        <taxon>Eukaryota</taxon>
        <taxon>Viridiplantae</taxon>
        <taxon>Chlorophyta</taxon>
        <taxon>core chlorophytes</taxon>
        <taxon>Chlorophyceae</taxon>
        <taxon>CS clade</taxon>
        <taxon>Chlamydomonadales</taxon>
        <taxon>Haematococcaceae</taxon>
        <taxon>Haematococcus</taxon>
    </lineage>
</organism>
<keyword evidence="6 9" id="KW-0539">Nucleus</keyword>
<comment type="function">
    <text evidence="9">Protein phosphatase that catalyzes the dephosphorylation of the C-terminal domain of RNA polymerase II. Plays a role in RNA processing and termination.</text>
</comment>
<name>A0A699ZEX8_HAELA</name>
<dbReference type="Gene3D" id="3.40.50.2300">
    <property type="match status" value="2"/>
</dbReference>
<dbReference type="AlphaFoldDB" id="A0A699ZEX8"/>
<dbReference type="Proteomes" id="UP000485058">
    <property type="component" value="Unassembled WGS sequence"/>
</dbReference>
<evidence type="ECO:0000256" key="2">
    <source>
        <dbReference type="ARBA" id="ARBA00008978"/>
    </source>
</evidence>
<dbReference type="GO" id="GO:0004722">
    <property type="term" value="F:protein serine/threonine phosphatase activity"/>
    <property type="evidence" value="ECO:0007669"/>
    <property type="project" value="UniProtKB-UniRule"/>
</dbReference>
<reference evidence="10 11" key="1">
    <citation type="submission" date="2020-02" db="EMBL/GenBank/DDBJ databases">
        <title>Draft genome sequence of Haematococcus lacustris strain NIES-144.</title>
        <authorList>
            <person name="Morimoto D."/>
            <person name="Nakagawa S."/>
            <person name="Yoshida T."/>
            <person name="Sawayama S."/>
        </authorList>
    </citation>
    <scope>NUCLEOTIDE SEQUENCE [LARGE SCALE GENOMIC DNA]</scope>
    <source>
        <strain evidence="10 11">NIES-144</strain>
    </source>
</reference>
<evidence type="ECO:0000313" key="10">
    <source>
        <dbReference type="EMBL" id="GFH20435.1"/>
    </source>
</evidence>
<evidence type="ECO:0000313" key="11">
    <source>
        <dbReference type="Proteomes" id="UP000485058"/>
    </source>
</evidence>
<proteinExistence type="inferred from homology"/>
<evidence type="ECO:0000256" key="1">
    <source>
        <dbReference type="ARBA" id="ARBA00004123"/>
    </source>
</evidence>
<accession>A0A699ZEX8</accession>
<keyword evidence="3 9" id="KW-0507">mRNA processing</keyword>
<evidence type="ECO:0000256" key="9">
    <source>
        <dbReference type="RuleBase" id="RU369031"/>
    </source>
</evidence>
<evidence type="ECO:0000256" key="7">
    <source>
        <dbReference type="ARBA" id="ARBA00047761"/>
    </source>
</evidence>
<protein>
    <recommendedName>
        <fullName evidence="9">RNA polymerase II subunit A C-terminal domain phosphatase SSU72</fullName>
        <shortName evidence="9">CTD phosphatase SSU72</shortName>
        <ecNumber evidence="9">3.1.3.16</ecNumber>
    </recommendedName>
</protein>
<evidence type="ECO:0000256" key="5">
    <source>
        <dbReference type="ARBA" id="ARBA00022912"/>
    </source>
</evidence>
<dbReference type="EMBL" id="BLLF01001634">
    <property type="protein sequence ID" value="GFH20435.1"/>
    <property type="molecule type" value="Genomic_DNA"/>
</dbReference>
<evidence type="ECO:0000256" key="3">
    <source>
        <dbReference type="ARBA" id="ARBA00022664"/>
    </source>
</evidence>
<keyword evidence="4 9" id="KW-0378">Hydrolase</keyword>
<evidence type="ECO:0000256" key="4">
    <source>
        <dbReference type="ARBA" id="ARBA00022801"/>
    </source>
</evidence>
<evidence type="ECO:0000256" key="6">
    <source>
        <dbReference type="ARBA" id="ARBA00023242"/>
    </source>
</evidence>
<evidence type="ECO:0000256" key="8">
    <source>
        <dbReference type="ARBA" id="ARBA00048336"/>
    </source>
</evidence>
<comment type="catalytic activity">
    <reaction evidence="7 9">
        <text>O-phospho-L-seryl-[protein] + H2O = L-seryl-[protein] + phosphate</text>
        <dbReference type="Rhea" id="RHEA:20629"/>
        <dbReference type="Rhea" id="RHEA-COMP:9863"/>
        <dbReference type="Rhea" id="RHEA-COMP:11604"/>
        <dbReference type="ChEBI" id="CHEBI:15377"/>
        <dbReference type="ChEBI" id="CHEBI:29999"/>
        <dbReference type="ChEBI" id="CHEBI:43474"/>
        <dbReference type="ChEBI" id="CHEBI:83421"/>
        <dbReference type="EC" id="3.1.3.16"/>
    </reaction>
</comment>
<comment type="subcellular location">
    <subcellularLocation>
        <location evidence="1 9">Nucleus</location>
    </subcellularLocation>
</comment>
<dbReference type="Pfam" id="PF04722">
    <property type="entry name" value="Ssu72"/>
    <property type="match status" value="1"/>
</dbReference>
<comment type="catalytic activity">
    <reaction evidence="8 9">
        <text>O-phospho-L-threonyl-[protein] + H2O = L-threonyl-[protein] + phosphate</text>
        <dbReference type="Rhea" id="RHEA:47004"/>
        <dbReference type="Rhea" id="RHEA-COMP:11060"/>
        <dbReference type="Rhea" id="RHEA-COMP:11605"/>
        <dbReference type="ChEBI" id="CHEBI:15377"/>
        <dbReference type="ChEBI" id="CHEBI:30013"/>
        <dbReference type="ChEBI" id="CHEBI:43474"/>
        <dbReference type="ChEBI" id="CHEBI:61977"/>
        <dbReference type="EC" id="3.1.3.16"/>
    </reaction>
</comment>
<dbReference type="PANTHER" id="PTHR20383">
    <property type="entry name" value="RNA POLYMERASE II SUBUNIT A C-TERMINAL DOMAIN PHOSPHATASE"/>
    <property type="match status" value="1"/>
</dbReference>
<comment type="similarity">
    <text evidence="2 9">Belongs to the SSU72 phosphatase family.</text>
</comment>
<keyword evidence="11" id="KW-1185">Reference proteome</keyword>
<comment type="caution">
    <text evidence="10">The sequence shown here is derived from an EMBL/GenBank/DDBJ whole genome shotgun (WGS) entry which is preliminary data.</text>
</comment>